<feature type="transmembrane region" description="Helical" evidence="1">
    <location>
        <begin position="29"/>
        <end position="51"/>
    </location>
</feature>
<evidence type="ECO:0000256" key="1">
    <source>
        <dbReference type="SAM" id="Phobius"/>
    </source>
</evidence>
<evidence type="ECO:0000313" key="2">
    <source>
        <dbReference type="EMBL" id="OCQ53547.1"/>
    </source>
</evidence>
<comment type="caution">
    <text evidence="2">The sequence shown here is derived from an EMBL/GenBank/DDBJ whole genome shotgun (WGS) entry which is preliminary data.</text>
</comment>
<dbReference type="PATRIC" id="fig|286156.4.peg.1331"/>
<keyword evidence="1" id="KW-0472">Membrane</keyword>
<keyword evidence="3" id="KW-1185">Reference proteome</keyword>
<gene>
    <name evidence="2" type="ORF">Ppb6_01173</name>
</gene>
<evidence type="ECO:0000313" key="3">
    <source>
        <dbReference type="Proteomes" id="UP000093476"/>
    </source>
</evidence>
<evidence type="ECO:0008006" key="4">
    <source>
        <dbReference type="Google" id="ProtNLM"/>
    </source>
</evidence>
<dbReference type="Pfam" id="PF10810">
    <property type="entry name" value="DUF2545"/>
    <property type="match status" value="1"/>
</dbReference>
<feature type="transmembrane region" description="Helical" evidence="1">
    <location>
        <begin position="6"/>
        <end position="22"/>
    </location>
</feature>
<dbReference type="InterPro" id="IPR024470">
    <property type="entry name" value="DUF2545"/>
</dbReference>
<keyword evidence="1" id="KW-0812">Transmembrane</keyword>
<organism evidence="2 3">
    <name type="scientific">Photorhabdus australis subsp. thailandensis</name>
    <dbReference type="NCBI Taxonomy" id="2805096"/>
    <lineage>
        <taxon>Bacteria</taxon>
        <taxon>Pseudomonadati</taxon>
        <taxon>Pseudomonadota</taxon>
        <taxon>Gammaproteobacteria</taxon>
        <taxon>Enterobacterales</taxon>
        <taxon>Morganellaceae</taxon>
        <taxon>Photorhabdus</taxon>
    </lineage>
</organism>
<dbReference type="EMBL" id="LOMY01000036">
    <property type="protein sequence ID" value="OCQ53547.1"/>
    <property type="molecule type" value="Genomic_DNA"/>
</dbReference>
<protein>
    <recommendedName>
        <fullName evidence="4">Zinc ribbon domain-containing protein</fullName>
    </recommendedName>
</protein>
<dbReference type="RefSeq" id="WP_110889135.1">
    <property type="nucleotide sequence ID" value="NZ_CAWMQZ010000036.1"/>
</dbReference>
<name>A0A1C0U6K1_9GAMM</name>
<dbReference type="Proteomes" id="UP000093476">
    <property type="component" value="Unassembled WGS sequence"/>
</dbReference>
<reference evidence="2 3" key="1">
    <citation type="submission" date="2015-12" db="EMBL/GenBank/DDBJ databases">
        <title>Genome comparisons provide insights into the role of secondary metabolites in the pathogenic phase of the Photorhabdus life cycle.</title>
        <authorList>
            <person name="Tobias N.J."/>
            <person name="Mishra B."/>
            <person name="Gupta D.K."/>
            <person name="Thines M."/>
            <person name="Stinear T.P."/>
            <person name="Bode H.B."/>
        </authorList>
    </citation>
    <scope>NUCLEOTIDE SEQUENCE [LARGE SCALE GENOMIC DNA]</scope>
    <source>
        <strain evidence="2 3">PB68.1</strain>
    </source>
</reference>
<sequence>MEPIFGFIIYAIVAIVVSVVAGKRNGALIGFCYLIAMCVVSFGIVVLTSNITNGNGIIAGFMAFTAPLFGLIIALSTSTDERKAIINGESVEYKKCPFCAEAIRKEAIKCKHCGSDVQAKMQAEEKNSFRPIDMPIESFFIMRKGGFDVNEYNIKSMVEKIKIANPNVDNSLIINRYKDDIRSIRAKLPPQIRDEFYEKYKHWVGE</sequence>
<accession>A0A1C0U6K1</accession>
<keyword evidence="1" id="KW-1133">Transmembrane helix</keyword>
<proteinExistence type="predicted"/>
<dbReference type="AlphaFoldDB" id="A0A1C0U6K1"/>
<feature type="transmembrane region" description="Helical" evidence="1">
    <location>
        <begin position="57"/>
        <end position="75"/>
    </location>
</feature>